<organism evidence="1 2">
    <name type="scientific">Roseibium algae</name>
    <dbReference type="NCBI Taxonomy" id="3123038"/>
    <lineage>
        <taxon>Bacteria</taxon>
        <taxon>Pseudomonadati</taxon>
        <taxon>Pseudomonadota</taxon>
        <taxon>Alphaproteobacteria</taxon>
        <taxon>Hyphomicrobiales</taxon>
        <taxon>Stappiaceae</taxon>
        <taxon>Roseibium</taxon>
    </lineage>
</organism>
<keyword evidence="2" id="KW-1185">Reference proteome</keyword>
<name>A0ABU8TLC6_9HYPH</name>
<comment type="caution">
    <text evidence="1">The sequence shown here is derived from an EMBL/GenBank/DDBJ whole genome shotgun (WGS) entry which is preliminary data.</text>
</comment>
<accession>A0ABU8TLC6</accession>
<dbReference type="Proteomes" id="UP001385499">
    <property type="component" value="Unassembled WGS sequence"/>
</dbReference>
<reference evidence="1 2" key="1">
    <citation type="submission" date="2024-02" db="EMBL/GenBank/DDBJ databases">
        <title>Roseibium algae sp. nov., isolated from marine alga (Grateloupia sp.), showing potential in myo-inositol conversion.</title>
        <authorList>
            <person name="Wang Y."/>
        </authorList>
    </citation>
    <scope>NUCLEOTIDE SEQUENCE [LARGE SCALE GENOMIC DNA]</scope>
    <source>
        <strain evidence="1 2">H3510</strain>
    </source>
</reference>
<proteinExistence type="predicted"/>
<evidence type="ECO:0008006" key="3">
    <source>
        <dbReference type="Google" id="ProtNLM"/>
    </source>
</evidence>
<protein>
    <recommendedName>
        <fullName evidence="3">DUF1127 domain-containing protein</fullName>
    </recommendedName>
</protein>
<gene>
    <name evidence="1" type="ORF">V6575_12800</name>
</gene>
<dbReference type="RefSeq" id="WP_340274796.1">
    <property type="nucleotide sequence ID" value="NZ_JBAKIA010000007.1"/>
</dbReference>
<evidence type="ECO:0000313" key="2">
    <source>
        <dbReference type="Proteomes" id="UP001385499"/>
    </source>
</evidence>
<sequence>MAISIVSSPVEYISSAFSSAARSFLTVCEEIGRARAAKVLYHELSCMSDEELGEHGLKRNDISRTVYSKVYDVR</sequence>
<evidence type="ECO:0000313" key="1">
    <source>
        <dbReference type="EMBL" id="MEJ8474969.1"/>
    </source>
</evidence>
<dbReference type="EMBL" id="JBAKIA010000007">
    <property type="protein sequence ID" value="MEJ8474969.1"/>
    <property type="molecule type" value="Genomic_DNA"/>
</dbReference>